<reference evidence="2 3" key="1">
    <citation type="journal article" date="2020" name="Nat. Food">
        <title>A phased Vanilla planifolia genome enables genetic improvement of flavour and production.</title>
        <authorList>
            <person name="Hasing T."/>
            <person name="Tang H."/>
            <person name="Brym M."/>
            <person name="Khazi F."/>
            <person name="Huang T."/>
            <person name="Chambers A.H."/>
        </authorList>
    </citation>
    <scope>NUCLEOTIDE SEQUENCE [LARGE SCALE GENOMIC DNA]</scope>
    <source>
        <tissue evidence="2">Leaf</tissue>
    </source>
</reference>
<feature type="region of interest" description="Disordered" evidence="1">
    <location>
        <begin position="103"/>
        <end position="123"/>
    </location>
</feature>
<gene>
    <name evidence="2" type="ORF">HPP92_005221</name>
</gene>
<evidence type="ECO:0000256" key="1">
    <source>
        <dbReference type="SAM" id="MobiDB-lite"/>
    </source>
</evidence>
<name>A0A835VCZ9_VANPL</name>
<dbReference type="AlphaFoldDB" id="A0A835VCZ9"/>
<evidence type="ECO:0000313" key="3">
    <source>
        <dbReference type="Proteomes" id="UP000639772"/>
    </source>
</evidence>
<sequence length="225" mass="25617">MGVVSVSSSASRTTTLAVGGGFSAGRSQALRRSSISFVAFKSPDRDVVKTLPKYGKQSKRAEIVTVDATAAVPSAAKEDLDYNEVAEVLENIYKLSPAQISEVEQEEQRGRRGMRRKRGERGELDGVVRNRKRKIRRLSLDLRIELRRRRWREGVADAGEDVWWKGETGREKEAAEVFKLLREYSMSTDVVSLDWKKMKIPRVLSLYEHKWLFKLMQPMKGTAGW</sequence>
<dbReference type="OrthoDB" id="47406at2759"/>
<organism evidence="2 3">
    <name type="scientific">Vanilla planifolia</name>
    <name type="common">Vanilla</name>
    <dbReference type="NCBI Taxonomy" id="51239"/>
    <lineage>
        <taxon>Eukaryota</taxon>
        <taxon>Viridiplantae</taxon>
        <taxon>Streptophyta</taxon>
        <taxon>Embryophyta</taxon>
        <taxon>Tracheophyta</taxon>
        <taxon>Spermatophyta</taxon>
        <taxon>Magnoliopsida</taxon>
        <taxon>Liliopsida</taxon>
        <taxon>Asparagales</taxon>
        <taxon>Orchidaceae</taxon>
        <taxon>Vanilloideae</taxon>
        <taxon>Vanilleae</taxon>
        <taxon>Vanilla</taxon>
    </lineage>
</organism>
<protein>
    <submittedName>
        <fullName evidence="2">Uncharacterized protein</fullName>
    </submittedName>
</protein>
<evidence type="ECO:0000313" key="2">
    <source>
        <dbReference type="EMBL" id="KAG0494227.1"/>
    </source>
</evidence>
<dbReference type="EMBL" id="JADCNM010000002">
    <property type="protein sequence ID" value="KAG0494227.1"/>
    <property type="molecule type" value="Genomic_DNA"/>
</dbReference>
<dbReference type="Proteomes" id="UP000639772">
    <property type="component" value="Unassembled WGS sequence"/>
</dbReference>
<comment type="caution">
    <text evidence="2">The sequence shown here is derived from an EMBL/GenBank/DDBJ whole genome shotgun (WGS) entry which is preliminary data.</text>
</comment>
<accession>A0A835VCZ9</accession>
<proteinExistence type="predicted"/>